<dbReference type="Pfam" id="PF03235">
    <property type="entry name" value="GmrSD_N"/>
    <property type="match status" value="1"/>
</dbReference>
<gene>
    <name evidence="3" type="ORF">SAMN05444276_10321</name>
</gene>
<dbReference type="RefSeq" id="WP_052176240.1">
    <property type="nucleotide sequence ID" value="NZ_FNNA01000003.1"/>
</dbReference>
<dbReference type="EMBL" id="FNNA01000003">
    <property type="protein sequence ID" value="SDX15016.1"/>
    <property type="molecule type" value="Genomic_DNA"/>
</dbReference>
<organism evidence="3 4">
    <name type="scientific">Paracoccus sanguinis</name>
    <dbReference type="NCBI Taxonomy" id="1545044"/>
    <lineage>
        <taxon>Bacteria</taxon>
        <taxon>Pseudomonadati</taxon>
        <taxon>Pseudomonadota</taxon>
        <taxon>Alphaproteobacteria</taxon>
        <taxon>Rhodobacterales</taxon>
        <taxon>Paracoccaceae</taxon>
        <taxon>Paracoccus</taxon>
    </lineage>
</organism>
<reference evidence="4" key="1">
    <citation type="submission" date="2016-10" db="EMBL/GenBank/DDBJ databases">
        <authorList>
            <person name="Varghese N."/>
            <person name="Submissions S."/>
        </authorList>
    </citation>
    <scope>NUCLEOTIDE SEQUENCE [LARGE SCALE GENOMIC DNA]</scope>
    <source>
        <strain evidence="4">DSM 29303</strain>
    </source>
</reference>
<dbReference type="OrthoDB" id="9798761at2"/>
<keyword evidence="4" id="KW-1185">Reference proteome</keyword>
<dbReference type="AlphaFoldDB" id="A0A1H2ZCF4"/>
<accession>A0A1H2ZCF4</accession>
<evidence type="ECO:0000259" key="1">
    <source>
        <dbReference type="Pfam" id="PF03235"/>
    </source>
</evidence>
<dbReference type="InterPro" id="IPR004919">
    <property type="entry name" value="GmrSD_N"/>
</dbReference>
<dbReference type="Proteomes" id="UP000182944">
    <property type="component" value="Unassembled WGS sequence"/>
</dbReference>
<sequence>MSYASRTIGAVIDDVNRTYFLPAIQRPYVWSTGQITALFDSLLKGYPISSFMFWAVDEDTKAELRCYKFIENYQPDLMNEPTRAEGRQVILVLDGQQRLTSLLIGLRGTFLEKAKGKRRSNLAAWSSKSLYLDLFKDPDPRTLDEDDGDEFGVTYGLAFHERRPANNHRKHWFKVGSILDYPTEERLEALIAKVKTEFHPGVSDWEKTLAEDTLRRLHRVIWRDEGINFYTEYDQSADRVLDIFVRANDGGTKLSKADLLMSMITSKWSSGTAREDIGGLVDRINKGIGAPNKITRDLVLKACLVVCDYDVVYNVRNFTTETIADIERNWNRIGLAIENTFRLLNRHGLTGDNLGSLNAVLPLVYYIYHTPEFDFRGSTEFERVNASAMHYWLLNSLLVSAFVGHSDQTIATARATVREHLRVARDFPTHKLFEAMAKGGRLSKVDERTVEELLEMQYGKPRTFVALSLLYQGVDWNGSTWHVDHIIPQADAQKNVLRGRNLPEHRIEEIVAASNSLGNLQLLRSDENIEKGALPFRSWITGRRRDFYAQHMIPERLELCDVTSLPEFVREREKLIRKRLLQLLGGGEAVSEAPMPYALEDQR</sequence>
<feature type="domain" description="GmrSD restriction endonucleases N-terminal" evidence="1">
    <location>
        <begin position="11"/>
        <end position="263"/>
    </location>
</feature>
<evidence type="ECO:0000259" key="2">
    <source>
        <dbReference type="Pfam" id="PF07510"/>
    </source>
</evidence>
<dbReference type="PANTHER" id="PTHR37292">
    <property type="entry name" value="VNG6097C"/>
    <property type="match status" value="1"/>
</dbReference>
<evidence type="ECO:0000313" key="3">
    <source>
        <dbReference type="EMBL" id="SDX15016.1"/>
    </source>
</evidence>
<proteinExistence type="predicted"/>
<dbReference type="PANTHER" id="PTHR37292:SF2">
    <property type="entry name" value="DUF262 DOMAIN-CONTAINING PROTEIN"/>
    <property type="match status" value="1"/>
</dbReference>
<name>A0A1H2ZCF4_9RHOB</name>
<dbReference type="InterPro" id="IPR011089">
    <property type="entry name" value="GmrSD_C"/>
</dbReference>
<dbReference type="Pfam" id="PF07510">
    <property type="entry name" value="GmrSD_C"/>
    <property type="match status" value="1"/>
</dbReference>
<evidence type="ECO:0000313" key="4">
    <source>
        <dbReference type="Proteomes" id="UP000182944"/>
    </source>
</evidence>
<protein>
    <submittedName>
        <fullName evidence="3">Uncharacterized conserved protein, contains ParB-like and HNH nuclease domains</fullName>
    </submittedName>
</protein>
<feature type="domain" description="GmrSD restriction endonucleases C-terminal" evidence="2">
    <location>
        <begin position="478"/>
        <end position="536"/>
    </location>
</feature>